<protein>
    <submittedName>
        <fullName evidence="1">Uncharacterized protein</fullName>
    </submittedName>
</protein>
<comment type="caution">
    <text evidence="1">The sequence shown here is derived from an EMBL/GenBank/DDBJ whole genome shotgun (WGS) entry which is preliminary data.</text>
</comment>
<keyword evidence="2" id="KW-1185">Reference proteome</keyword>
<proteinExistence type="predicted"/>
<evidence type="ECO:0000313" key="1">
    <source>
        <dbReference type="EMBL" id="RDF11294.1"/>
    </source>
</evidence>
<dbReference type="Proteomes" id="UP000253945">
    <property type="component" value="Unassembled WGS sequence"/>
</dbReference>
<organism evidence="1 2">
    <name type="scientific">Haemophilus paraphrohaemolyticus</name>
    <dbReference type="NCBI Taxonomy" id="736"/>
    <lineage>
        <taxon>Bacteria</taxon>
        <taxon>Pseudomonadati</taxon>
        <taxon>Pseudomonadota</taxon>
        <taxon>Gammaproteobacteria</taxon>
        <taxon>Pasteurellales</taxon>
        <taxon>Pasteurellaceae</taxon>
        <taxon>Haemophilus</taxon>
    </lineage>
</organism>
<dbReference type="RefSeq" id="WP_111353668.1">
    <property type="nucleotide sequence ID" value="NZ_QEQF01000002.1"/>
</dbReference>
<sequence>MTTQTIQQLLTEFATYLGEQDKAILAQIDTKVTQLKNDLLGGEVSTDLDTFRELAEELRKLKASGSSAPEALTSKLTEFKQSLDGVIEQINTLKAMDLKAAYQRGKNS</sequence>
<reference evidence="1 2" key="1">
    <citation type="submission" date="2018-05" db="EMBL/GenBank/DDBJ databases">
        <title>Draft Genome Sequences for a Diverse set of 7 Haemophilus Species.</title>
        <authorList>
            <person name="Nichols M."/>
            <person name="Topaz N."/>
            <person name="Wang X."/>
            <person name="Wang X."/>
            <person name="Boxrud D."/>
        </authorList>
    </citation>
    <scope>NUCLEOTIDE SEQUENCE [LARGE SCALE GENOMIC DNA]</scope>
    <source>
        <strain evidence="1 2">C2014016342</strain>
    </source>
</reference>
<gene>
    <name evidence="1" type="ORF">DPV92_03285</name>
</gene>
<name>A0A369ZR96_9PAST</name>
<dbReference type="STRING" id="736.B0184_05760"/>
<evidence type="ECO:0000313" key="2">
    <source>
        <dbReference type="Proteomes" id="UP000253945"/>
    </source>
</evidence>
<accession>A0A369ZR96</accession>
<dbReference type="EMBL" id="QEQF01000002">
    <property type="protein sequence ID" value="RDF11294.1"/>
    <property type="molecule type" value="Genomic_DNA"/>
</dbReference>
<dbReference type="AlphaFoldDB" id="A0A369ZR96"/>